<comment type="caution">
    <text evidence="1">The sequence shown here is derived from an EMBL/GenBank/DDBJ whole genome shotgun (WGS) entry which is preliminary data.</text>
</comment>
<name>A0ACB7CC61_9ASCO</name>
<dbReference type="EMBL" id="JABTEG010000004">
    <property type="protein sequence ID" value="KAG4305334.1"/>
    <property type="molecule type" value="Genomic_DNA"/>
</dbReference>
<organism evidence="1 2">
    <name type="scientific">Pneumocystis oryctolagi</name>
    <dbReference type="NCBI Taxonomy" id="42067"/>
    <lineage>
        <taxon>Eukaryota</taxon>
        <taxon>Fungi</taxon>
        <taxon>Dikarya</taxon>
        <taxon>Ascomycota</taxon>
        <taxon>Taphrinomycotina</taxon>
        <taxon>Pneumocystomycetes</taxon>
        <taxon>Pneumocystaceae</taxon>
        <taxon>Pneumocystis</taxon>
    </lineage>
</organism>
<keyword evidence="2" id="KW-1185">Reference proteome</keyword>
<evidence type="ECO:0000313" key="2">
    <source>
        <dbReference type="Proteomes" id="UP000768646"/>
    </source>
</evidence>
<proteinExistence type="predicted"/>
<sequence length="320" mass="37210">MSNYKKEVIDSVFVTKNSKKHFSDTKFNSTYSLYEVFHNLYLGSLEGFKHEVEKKMYCITHIIGLVSFPDIVDLSNYKVLFLDVLDKEQQNIIQYFPKSIEFIQKCFNTNPESKVLIFCQAGISRSTTIAAAYLMQTLKISKEKTIELIKKTHPHAQPNPGFIDQLQLFEDCDYTPNEGKKKYREWLLKHETIMSLNAKAIPSISLYTNYESIKEREINFRCKKCRFLLANSDYIIDHSPLNDETHKISIYSSHCTHLFLEPLIWMKKELDNGNIEGKLNCPKCNSRIGKYAWQGMTCSCKKWVIPALSIQKGKIDIIKK</sequence>
<reference evidence="1 2" key="1">
    <citation type="journal article" date="2021" name="Commun. Biol.">
        <title>Genomic insights into the host specific adaptation of the Pneumocystis genus.</title>
        <authorList>
            <person name="Cisse O.H."/>
            <person name="Ma L."/>
            <person name="Dekker J.P."/>
            <person name="Khil P.P."/>
            <person name="Youn J.-H."/>
            <person name="Brenchley J.M."/>
            <person name="Blair R."/>
            <person name="Pahar B."/>
            <person name="Chabe M."/>
            <person name="Van Rompay K.K.A."/>
            <person name="Keesler R."/>
            <person name="Sukura A."/>
            <person name="Hirsch V."/>
            <person name="Kutty G."/>
            <person name="Liu Y."/>
            <person name="Peng L."/>
            <person name="Chen J."/>
            <person name="Song J."/>
            <person name="Weissenbacher-Lang C."/>
            <person name="Xu J."/>
            <person name="Upham N.S."/>
            <person name="Stajich J.E."/>
            <person name="Cuomo C.A."/>
            <person name="Cushion M.T."/>
            <person name="Kovacs J.A."/>
        </authorList>
    </citation>
    <scope>NUCLEOTIDE SEQUENCE [LARGE SCALE GENOMIC DNA]</scope>
    <source>
        <strain evidence="1 2">RABM</strain>
    </source>
</reference>
<accession>A0ACB7CC61</accession>
<evidence type="ECO:0000313" key="1">
    <source>
        <dbReference type="EMBL" id="KAG4305334.1"/>
    </source>
</evidence>
<gene>
    <name evidence="1" type="ORF">PORY_001504</name>
</gene>
<dbReference type="Proteomes" id="UP000768646">
    <property type="component" value="Unassembled WGS sequence"/>
</dbReference>
<protein>
    <submittedName>
        <fullName evidence="1">Uncharacterized protein</fullName>
    </submittedName>
</protein>